<protein>
    <submittedName>
        <fullName evidence="2">Unnamed protein product</fullName>
    </submittedName>
</protein>
<feature type="region of interest" description="Disordered" evidence="1">
    <location>
        <begin position="137"/>
        <end position="159"/>
    </location>
</feature>
<reference evidence="2" key="1">
    <citation type="submission" date="2023-04" db="EMBL/GenBank/DDBJ databases">
        <title>Phytophthora fragariaefolia NBRC 109709.</title>
        <authorList>
            <person name="Ichikawa N."/>
            <person name="Sato H."/>
            <person name="Tonouchi N."/>
        </authorList>
    </citation>
    <scope>NUCLEOTIDE SEQUENCE</scope>
    <source>
        <strain evidence="2">NBRC 109709</strain>
    </source>
</reference>
<sequence>MSAPTTSLLLPYPSLSVGLVLPDAHVSKLVAEAKKLGYRGPDTQLRVFKGCFTANVDSEALVAHSSGVLCLFIDDLIHIGMHYPSMSHQPHCHLTYEGKVGHTMLTLFKGSSGPQRLPILRRQDDQVIKIPASPFLLRPEPQGSGERLKRKRKNEAGKFTRPICKTLKLQGSVQAHKIREHS</sequence>
<organism evidence="2 3">
    <name type="scientific">Phytophthora fragariaefolia</name>
    <dbReference type="NCBI Taxonomy" id="1490495"/>
    <lineage>
        <taxon>Eukaryota</taxon>
        <taxon>Sar</taxon>
        <taxon>Stramenopiles</taxon>
        <taxon>Oomycota</taxon>
        <taxon>Peronosporomycetes</taxon>
        <taxon>Peronosporales</taxon>
        <taxon>Peronosporaceae</taxon>
        <taxon>Phytophthora</taxon>
    </lineage>
</organism>
<evidence type="ECO:0000256" key="1">
    <source>
        <dbReference type="SAM" id="MobiDB-lite"/>
    </source>
</evidence>
<evidence type="ECO:0000313" key="3">
    <source>
        <dbReference type="Proteomes" id="UP001165121"/>
    </source>
</evidence>
<evidence type="ECO:0000313" key="2">
    <source>
        <dbReference type="EMBL" id="GMG16115.1"/>
    </source>
</evidence>
<dbReference type="AlphaFoldDB" id="A0A9W6YNK0"/>
<accession>A0A9W6YNK0</accession>
<name>A0A9W6YNK0_9STRA</name>
<comment type="caution">
    <text evidence="2">The sequence shown here is derived from an EMBL/GenBank/DDBJ whole genome shotgun (WGS) entry which is preliminary data.</text>
</comment>
<dbReference type="EMBL" id="BSXT01018920">
    <property type="protein sequence ID" value="GMG16115.1"/>
    <property type="molecule type" value="Genomic_DNA"/>
</dbReference>
<proteinExistence type="predicted"/>
<dbReference type="Proteomes" id="UP001165121">
    <property type="component" value="Unassembled WGS sequence"/>
</dbReference>
<keyword evidence="3" id="KW-1185">Reference proteome</keyword>
<gene>
    <name evidence="2" type="ORF">Pfra01_002964900</name>
</gene>